<evidence type="ECO:0000313" key="2">
    <source>
        <dbReference type="Proteomes" id="UP000828443"/>
    </source>
</evidence>
<evidence type="ECO:0000313" key="1">
    <source>
        <dbReference type="EMBL" id="QYN80005.1"/>
    </source>
</evidence>
<sequence>MSEIVDLTNVDLGVENLGEMWEDFIARCTPAHATLFNESYNLIALSFPDSFTDSTLTHLFIDEGLETSELMAHVRLLFINSIVDALQIMGIIIDKDYLEMNSLEELKNVLDTIFLFDGLTDLIGLVDVLNNEELDCKERFIEVVRMVQPQYDMSNMEDYITDVSPNVIRGILIGLNIIDEDDTEHVDHTLKQRIRANRLFLAETFAGQHIQNGGGVGQVVDAYMRLFMSDLAKLLVEDKLKYLSNVLSLLLISSLSDNEISGQFSALVEDQCNEVDELYKATALLNKVKLNAQA</sequence>
<keyword evidence="2" id="KW-1185">Reference proteome</keyword>
<accession>A0AAE7WFS5</accession>
<dbReference type="RefSeq" id="YP_010676817.1">
    <property type="nucleotide sequence ID" value="NC_071015.1"/>
</dbReference>
<protein>
    <submittedName>
        <fullName evidence="1">Uncharacterized protein</fullName>
    </submittedName>
</protein>
<dbReference type="EMBL" id="MZ348422">
    <property type="protein sequence ID" value="QYN80005.1"/>
    <property type="molecule type" value="Genomic_DNA"/>
</dbReference>
<name>A0AAE7WFS5_9CAUD</name>
<dbReference type="KEGG" id="vg:77953182"/>
<dbReference type="GeneID" id="77953182"/>
<proteinExistence type="predicted"/>
<organism evidence="1 2">
    <name type="scientific">Kosakonia phage Kc263</name>
    <dbReference type="NCBI Taxonomy" id="2863194"/>
    <lineage>
        <taxon>Viruses</taxon>
        <taxon>Duplodnaviria</taxon>
        <taxon>Heunggongvirae</taxon>
        <taxon>Uroviricota</taxon>
        <taxon>Caudoviricetes</taxon>
        <taxon>Chimalliviridae</taxon>
        <taxon>Branisovskavirus</taxon>
        <taxon>Branisovskavirus Kc263</taxon>
    </lineage>
</organism>
<dbReference type="Proteomes" id="UP000828443">
    <property type="component" value="Segment"/>
</dbReference>
<reference evidence="1" key="1">
    <citation type="journal article" date="2021" name="Viruses">
        <title>Novel Viruses That Lyse Plant and Human Strains of Kosakonia cowanii.</title>
        <authorList>
            <person name="Petrzik K."/>
            <person name="Brazdova S."/>
            <person name="Krawczyk K."/>
        </authorList>
    </citation>
    <scope>NUCLEOTIDE SEQUENCE</scope>
</reference>